<dbReference type="PANTHER" id="PTHR11439">
    <property type="entry name" value="GAG-POL-RELATED RETROTRANSPOSON"/>
    <property type="match status" value="1"/>
</dbReference>
<reference evidence="1" key="2">
    <citation type="submission" date="2015-02" db="UniProtKB">
        <authorList>
            <consortium name="EnsemblMetazoa"/>
        </authorList>
    </citation>
    <scope>IDENTIFICATION</scope>
</reference>
<dbReference type="HOGENOM" id="CLU_113043_0_0_1"/>
<name>T1IZD6_STRMM</name>
<dbReference type="STRING" id="126957.T1IZD6"/>
<organism evidence="1 2">
    <name type="scientific">Strigamia maritima</name>
    <name type="common">European centipede</name>
    <name type="synonym">Geophilus maritimus</name>
    <dbReference type="NCBI Taxonomy" id="126957"/>
    <lineage>
        <taxon>Eukaryota</taxon>
        <taxon>Metazoa</taxon>
        <taxon>Ecdysozoa</taxon>
        <taxon>Arthropoda</taxon>
        <taxon>Myriapoda</taxon>
        <taxon>Chilopoda</taxon>
        <taxon>Pleurostigmophora</taxon>
        <taxon>Geophilomorpha</taxon>
        <taxon>Linotaeniidae</taxon>
        <taxon>Strigamia</taxon>
    </lineage>
</organism>
<dbReference type="PhylomeDB" id="T1IZD6"/>
<dbReference type="PANTHER" id="PTHR11439:SF494">
    <property type="entry name" value="CYSTEINE-RICH RLK (RECEPTOR-LIKE PROTEIN KINASE) 8"/>
    <property type="match status" value="1"/>
</dbReference>
<evidence type="ECO:0000313" key="2">
    <source>
        <dbReference type="Proteomes" id="UP000014500"/>
    </source>
</evidence>
<accession>T1IZD6</accession>
<protein>
    <recommendedName>
        <fullName evidence="3">Reverse transcriptase Ty1/copia-type domain-containing protein</fullName>
    </recommendedName>
</protein>
<reference evidence="2" key="1">
    <citation type="submission" date="2011-05" db="EMBL/GenBank/DDBJ databases">
        <authorList>
            <person name="Richards S.R."/>
            <person name="Qu J."/>
            <person name="Jiang H."/>
            <person name="Jhangiani S.N."/>
            <person name="Agravi P."/>
            <person name="Goodspeed R."/>
            <person name="Gross S."/>
            <person name="Mandapat C."/>
            <person name="Jackson L."/>
            <person name="Mathew T."/>
            <person name="Pu L."/>
            <person name="Thornton R."/>
            <person name="Saada N."/>
            <person name="Wilczek-Boney K.B."/>
            <person name="Lee S."/>
            <person name="Kovar C."/>
            <person name="Wu Y."/>
            <person name="Scherer S.E."/>
            <person name="Worley K.C."/>
            <person name="Muzny D.M."/>
            <person name="Gibbs R."/>
        </authorList>
    </citation>
    <scope>NUCLEOTIDE SEQUENCE</scope>
    <source>
        <strain evidence="2">Brora</strain>
    </source>
</reference>
<dbReference type="CDD" id="cd09272">
    <property type="entry name" value="RNase_HI_RT_Ty1"/>
    <property type="match status" value="1"/>
</dbReference>
<dbReference type="Proteomes" id="UP000014500">
    <property type="component" value="Unassembled WGS sequence"/>
</dbReference>
<dbReference type="eggNOG" id="KOG0017">
    <property type="taxonomic scope" value="Eukaryota"/>
</dbReference>
<dbReference type="AlphaFoldDB" id="T1IZD6"/>
<sequence length="212" mass="24419">MSQTAYILKLAHKYKLVPNSLVKVPVTVGTTLTRDPNLLERDQTYSIRLLLYLKCVWAYTDASWASDPLTSLSFGGFIVFLGGAPIVWSCKKQSSVACSTMEAEFVALVNCVGEVYWLCSVFKSCHLFNYRSIPVIYSDEMSSIQFTTNDVENSRTKHIRVKYHWLREWYDRERFDLHMIPGDLNVADIFTKWLDGSRVRFLFTKVFTGVLI</sequence>
<dbReference type="EMBL" id="AFFK01020436">
    <property type="status" value="NOT_ANNOTATED_CDS"/>
    <property type="molecule type" value="Genomic_DNA"/>
</dbReference>
<keyword evidence="2" id="KW-1185">Reference proteome</keyword>
<dbReference type="EnsemblMetazoa" id="SMAR006610-RA">
    <property type="protein sequence ID" value="SMAR006610-PA"/>
    <property type="gene ID" value="SMAR006610"/>
</dbReference>
<evidence type="ECO:0008006" key="3">
    <source>
        <dbReference type="Google" id="ProtNLM"/>
    </source>
</evidence>
<proteinExistence type="predicted"/>
<dbReference type="OMA" id="HINIREH"/>
<evidence type="ECO:0000313" key="1">
    <source>
        <dbReference type="EnsemblMetazoa" id="SMAR006610-PA"/>
    </source>
</evidence>